<dbReference type="Proteomes" id="UP000194800">
    <property type="component" value="Unassembled WGS sequence"/>
</dbReference>
<dbReference type="EMBL" id="NART01000014">
    <property type="protein sequence ID" value="OTQ10675.1"/>
    <property type="molecule type" value="Genomic_DNA"/>
</dbReference>
<dbReference type="OrthoDB" id="242553at2"/>
<keyword evidence="1" id="KW-0479">Metal-binding</keyword>
<dbReference type="Proteomes" id="UP000194977">
    <property type="component" value="Unassembled WGS sequence"/>
</dbReference>
<keyword evidence="1" id="KW-0863">Zinc-finger</keyword>
<comment type="caution">
    <text evidence="3">The sequence shown here is derived from an EMBL/GenBank/DDBJ whole genome shotgun (WGS) entry which is preliminary data.</text>
</comment>
<dbReference type="InterPro" id="IPR007527">
    <property type="entry name" value="Znf_SWIM"/>
</dbReference>
<accession>A0A242NLA9</accession>
<sequence length="704" mass="80568">MSWSEIYLNYDQDALAVYANVGVIRRALKDIEANKVKLIEHNQSHLIFEVDNQQVKLTPQGIQVAKCSCPASDHCKHIIASVLWLHKNPLIDKAKVNPSCDTVNQPNESSKPNNDPLAELLAIDSSQLFKTVGKANIRLAYQLLFDWLQNDVITVQTQGVQLRIQVPLSTTPIIYTAGTGFAGIISELPDKQKQAVHLAVIAYLFQQNQKKWVWPDQIVAEHEQKNQQDQLCDDEIILITQIQNQINALITHGLSHVSTSQANQLQLLNMSARAQGLPKLAAMLRQLCQLVEMQANRHFAIEEQEIILLLARLTVHLQTILNSQGQQLVNLRGKQKRQYQTDKQTLDLLPLGAYWWQSKTGAQGVTFYFWHPEHNQYFQTTLARSNNADINFNRYSIWNSISLWQSMPNMLMRKRFSLNNPLLAEGNNLSSTGSSVVLKSTGWSNQDYQEFRASNGFRNWKELSRYLENSDVSEGLFDQVIAIHVTNTQKPVLDEIKQSVVWCIKDNQNNQLLLRLFWDGIYTQRIDILNLFIRTAHQPLTILVKCKKNDSNLDLEPFAIIYKESKTDQINIANLDFDYEWLYPKGKNYKAFEASKEPVLKKQIAQINYQQDPIATYIIKPTMALLEAITSSGRLILSNADKQKINQLQYQCDTLGLTTLSHTLNKLAQNQPIEIKHILQTAYLCQLMNNTHYQLPIVIKEDET</sequence>
<name>A0A242NLA9_9GAMM</name>
<gene>
    <name evidence="4" type="ORF">B6C91_04780</name>
    <name evidence="3" type="ORF">B6D08_01425</name>
</gene>
<dbReference type="PROSITE" id="PS50966">
    <property type="entry name" value="ZF_SWIM"/>
    <property type="match status" value="1"/>
</dbReference>
<evidence type="ECO:0000256" key="1">
    <source>
        <dbReference type="PROSITE-ProRule" id="PRU00325"/>
    </source>
</evidence>
<protein>
    <recommendedName>
        <fullName evidence="2">SWIM-type domain-containing protein</fullName>
    </recommendedName>
</protein>
<keyword evidence="5" id="KW-1185">Reference proteome</keyword>
<organism evidence="3 6">
    <name type="scientific">Gilliamella apicola</name>
    <dbReference type="NCBI Taxonomy" id="1196095"/>
    <lineage>
        <taxon>Bacteria</taxon>
        <taxon>Pseudomonadati</taxon>
        <taxon>Pseudomonadota</taxon>
        <taxon>Gammaproteobacteria</taxon>
        <taxon>Orbales</taxon>
        <taxon>Orbaceae</taxon>
        <taxon>Gilliamella</taxon>
    </lineage>
</organism>
<dbReference type="GO" id="GO:0008270">
    <property type="term" value="F:zinc ion binding"/>
    <property type="evidence" value="ECO:0007669"/>
    <property type="project" value="UniProtKB-KW"/>
</dbReference>
<reference evidence="5 6" key="1">
    <citation type="submission" date="2017-03" db="EMBL/GenBank/DDBJ databases">
        <title>Comparative genomics of honeybee gut symbionts reveal geographically distinct and subgroup specific antibiotic resistance.</title>
        <authorList>
            <person name="Ludvigsen J."/>
            <person name="Porcellato D."/>
            <person name="Labee-Lund T.M."/>
            <person name="Amdam G.V."/>
            <person name="Rudi K."/>
        </authorList>
    </citation>
    <scope>NUCLEOTIDE SEQUENCE [LARGE SCALE GENOMIC DNA]</scope>
    <source>
        <strain evidence="3 6">A-7-12</strain>
        <strain evidence="4 5">A-9-12</strain>
    </source>
</reference>
<keyword evidence="1" id="KW-0862">Zinc</keyword>
<proteinExistence type="predicted"/>
<dbReference type="RefSeq" id="WP_086271606.1">
    <property type="nucleotide sequence ID" value="NZ_MZNE01000005.1"/>
</dbReference>
<evidence type="ECO:0000259" key="2">
    <source>
        <dbReference type="PROSITE" id="PS50966"/>
    </source>
</evidence>
<feature type="domain" description="SWIM-type" evidence="2">
    <location>
        <begin position="53"/>
        <end position="86"/>
    </location>
</feature>
<evidence type="ECO:0000313" key="3">
    <source>
        <dbReference type="EMBL" id="OTQ01312.1"/>
    </source>
</evidence>
<dbReference type="EMBL" id="NARP01000003">
    <property type="protein sequence ID" value="OTQ01312.1"/>
    <property type="molecule type" value="Genomic_DNA"/>
</dbReference>
<dbReference type="AlphaFoldDB" id="A0A242NLA9"/>
<evidence type="ECO:0000313" key="6">
    <source>
        <dbReference type="Proteomes" id="UP000194977"/>
    </source>
</evidence>
<evidence type="ECO:0000313" key="4">
    <source>
        <dbReference type="EMBL" id="OTQ10675.1"/>
    </source>
</evidence>
<evidence type="ECO:0000313" key="5">
    <source>
        <dbReference type="Proteomes" id="UP000194800"/>
    </source>
</evidence>